<dbReference type="SUPFAM" id="SSF56281">
    <property type="entry name" value="Metallo-hydrolase/oxidoreductase"/>
    <property type="match status" value="1"/>
</dbReference>
<dbReference type="EMBL" id="BHYM01000085">
    <property type="protein sequence ID" value="GCE44012.1"/>
    <property type="molecule type" value="Genomic_DNA"/>
</dbReference>
<dbReference type="Gene3D" id="1.10.10.10">
    <property type="entry name" value="Winged helix-like DNA-binding domain superfamily/Winged helix DNA-binding domain"/>
    <property type="match status" value="1"/>
</dbReference>
<dbReference type="InterPro" id="IPR050662">
    <property type="entry name" value="Sec-metab_biosynth-thioest"/>
</dbReference>
<organism evidence="2 3">
    <name type="scientific">Rhodococcus wratislaviensis</name>
    <name type="common">Tsukamurella wratislaviensis</name>
    <dbReference type="NCBI Taxonomy" id="44752"/>
    <lineage>
        <taxon>Bacteria</taxon>
        <taxon>Bacillati</taxon>
        <taxon>Actinomycetota</taxon>
        <taxon>Actinomycetes</taxon>
        <taxon>Mycobacteriales</taxon>
        <taxon>Nocardiaceae</taxon>
        <taxon>Rhodococcus</taxon>
    </lineage>
</organism>
<dbReference type="AlphaFoldDB" id="A0A402CK75"/>
<dbReference type="InterPro" id="IPR001279">
    <property type="entry name" value="Metallo-B-lactamas"/>
</dbReference>
<gene>
    <name evidence="2" type="ORF">Rhow_008310</name>
</gene>
<dbReference type="PANTHER" id="PTHR23131">
    <property type="entry name" value="ENDORIBONUCLEASE LACTB2"/>
    <property type="match status" value="1"/>
</dbReference>
<dbReference type="Proteomes" id="UP000287519">
    <property type="component" value="Unassembled WGS sequence"/>
</dbReference>
<reference evidence="2 3" key="1">
    <citation type="submission" date="2018-11" db="EMBL/GenBank/DDBJ databases">
        <title>Microbial catabolism of amino acid.</title>
        <authorList>
            <person name="Hibi M."/>
            <person name="Ogawa J."/>
        </authorList>
    </citation>
    <scope>NUCLEOTIDE SEQUENCE [LARGE SCALE GENOMIC DNA]</scope>
    <source>
        <strain evidence="2 3">C31-06</strain>
    </source>
</reference>
<evidence type="ECO:0000259" key="1">
    <source>
        <dbReference type="SMART" id="SM00849"/>
    </source>
</evidence>
<accession>A0A402CK75</accession>
<sequence length="338" mass="37261">MSAGWMEPGCYEVAPGVHRVPLQMPGDGLGAVNVYALETPDGLALVDGGWRVDTTFEEMERALLRIGHSTEQIHDIYVTHVHRDHYTFAVELRRRHGARVHLGVAEADGLAAVGALGSNVPTDSLHELRRAGAPVLADTVEALTAAEPFHPSDWEEPDHWLAAGPLRIGRRTLDVVHTPGHTKGHMVFHDVRQGLLFSGDHVLPTITPSIGFELGEWDLPLGRYLDSLSRLLDRPDSQLLPAHGDPAPSVHRRVEELLAHHDQRFDAMRNALISLGQGTATAVAHVVTWTRRERPFTTLDPFNQMIATCETLAHLDTLVDRGRLTVRQLDGHDVFAVV</sequence>
<dbReference type="Gene3D" id="3.60.15.10">
    <property type="entry name" value="Ribonuclease Z/Hydroxyacylglutathione hydrolase-like"/>
    <property type="match status" value="1"/>
</dbReference>
<protein>
    <recommendedName>
        <fullName evidence="1">Metallo-beta-lactamase domain-containing protein</fullName>
    </recommendedName>
</protein>
<dbReference type="InterPro" id="IPR036388">
    <property type="entry name" value="WH-like_DNA-bd_sf"/>
</dbReference>
<name>A0A402CK75_RHOWR</name>
<feature type="domain" description="Metallo-beta-lactamase" evidence="1">
    <location>
        <begin position="31"/>
        <end position="243"/>
    </location>
</feature>
<dbReference type="InterPro" id="IPR036866">
    <property type="entry name" value="RibonucZ/Hydroxyglut_hydro"/>
</dbReference>
<dbReference type="Pfam" id="PF00753">
    <property type="entry name" value="Lactamase_B"/>
    <property type="match status" value="1"/>
</dbReference>
<dbReference type="SMART" id="SM00849">
    <property type="entry name" value="Lactamase_B"/>
    <property type="match status" value="1"/>
</dbReference>
<proteinExistence type="predicted"/>
<comment type="caution">
    <text evidence="2">The sequence shown here is derived from an EMBL/GenBank/DDBJ whole genome shotgun (WGS) entry which is preliminary data.</text>
</comment>
<dbReference type="PANTHER" id="PTHR23131:SF4">
    <property type="entry name" value="METALLO-BETA-LACTAMASE SUPERFAMILY POTEIN"/>
    <property type="match status" value="1"/>
</dbReference>
<evidence type="ECO:0000313" key="3">
    <source>
        <dbReference type="Proteomes" id="UP000287519"/>
    </source>
</evidence>
<keyword evidence="3" id="KW-1185">Reference proteome</keyword>
<evidence type="ECO:0000313" key="2">
    <source>
        <dbReference type="EMBL" id="GCE44012.1"/>
    </source>
</evidence>